<accession>A0A8S0S8G5</accession>
<name>A0A8S0S8G5_OLEEU</name>
<evidence type="ECO:0000313" key="9">
    <source>
        <dbReference type="EMBL" id="CAA2988392.1"/>
    </source>
</evidence>
<protein>
    <submittedName>
        <fullName evidence="9">Telomere-associated RIF1-like</fullName>
    </submittedName>
</protein>
<feature type="domain" description="Telomere-associated protein Rif1 N-terminal" evidence="8">
    <location>
        <begin position="53"/>
        <end position="374"/>
    </location>
</feature>
<dbReference type="InterPro" id="IPR011989">
    <property type="entry name" value="ARM-like"/>
</dbReference>
<dbReference type="PANTHER" id="PTHR22928">
    <property type="entry name" value="TELOMERE-ASSOCIATED PROTEIN RIF1"/>
    <property type="match status" value="1"/>
</dbReference>
<keyword evidence="3" id="KW-0158">Chromosome</keyword>
<dbReference type="Proteomes" id="UP000594638">
    <property type="component" value="Unassembled WGS sequence"/>
</dbReference>
<evidence type="ECO:0000256" key="2">
    <source>
        <dbReference type="ARBA" id="ARBA00004574"/>
    </source>
</evidence>
<keyword evidence="10" id="KW-1185">Reference proteome</keyword>
<dbReference type="GO" id="GO:0005634">
    <property type="term" value="C:nucleus"/>
    <property type="evidence" value="ECO:0007669"/>
    <property type="project" value="UniProtKB-SubCell"/>
</dbReference>
<evidence type="ECO:0000313" key="10">
    <source>
        <dbReference type="Proteomes" id="UP000594638"/>
    </source>
</evidence>
<reference evidence="9 10" key="1">
    <citation type="submission" date="2019-12" db="EMBL/GenBank/DDBJ databases">
        <authorList>
            <person name="Alioto T."/>
            <person name="Alioto T."/>
            <person name="Gomez Garrido J."/>
        </authorList>
    </citation>
    <scope>NUCLEOTIDE SEQUENCE [LARGE SCALE GENOMIC DNA]</scope>
</reference>
<evidence type="ECO:0000256" key="7">
    <source>
        <dbReference type="SAM" id="MobiDB-lite"/>
    </source>
</evidence>
<evidence type="ECO:0000259" key="8">
    <source>
        <dbReference type="Pfam" id="PF12231"/>
    </source>
</evidence>
<dbReference type="PANTHER" id="PTHR22928:SF3">
    <property type="entry name" value="TELOMERE-ASSOCIATED PROTEIN RIF1"/>
    <property type="match status" value="1"/>
</dbReference>
<feature type="region of interest" description="Disordered" evidence="7">
    <location>
        <begin position="1065"/>
        <end position="1085"/>
    </location>
</feature>
<dbReference type="GO" id="GO:0000781">
    <property type="term" value="C:chromosome, telomeric region"/>
    <property type="evidence" value="ECO:0007669"/>
    <property type="project" value="UniProtKB-SubCell"/>
</dbReference>
<dbReference type="OrthoDB" id="5399929at2759"/>
<keyword evidence="4" id="KW-0779">Telomere</keyword>
<evidence type="ECO:0000256" key="1">
    <source>
        <dbReference type="ARBA" id="ARBA00004123"/>
    </source>
</evidence>
<evidence type="ECO:0000256" key="3">
    <source>
        <dbReference type="ARBA" id="ARBA00022454"/>
    </source>
</evidence>
<dbReference type="Pfam" id="PF12231">
    <property type="entry name" value="Rif1_N"/>
    <property type="match status" value="1"/>
</dbReference>
<dbReference type="InterPro" id="IPR022031">
    <property type="entry name" value="Rif1_N"/>
</dbReference>
<sequence length="1085" mass="122670">METSESKEQIEEIKGLLSSKNKPLAYSKLLHFQQQSTEDTSSIQILVDSIHDILSPVVVDIANYDEEIAAPALKCLGFMIYHPCILVSIKGDDANAIIESLVNVITTTKIKSICNLGVWCISIQQFSESTLANNLHSLLRAVIHALDNPIGSFSATFEAMQAVVKLTSSLAEKMKEMSNVWAPPIYRRLVSVDKRDRDMSERCLLKIRSIISPPPLSLCKALVVDMKTKLLSALKELMDQGMKIQSLQAWGWFIRLLGPCATKNKHLVNEMLKLLEKTFSDSDSSSQIASLVAWEGLIDALIEPPIPCSTSSVLEHETQELRTSEGSDRQMETNGHLKRIKLIMKPIIGIMSSKCDVSVHASCLNTWSYLLHKLDTCISCQSVIKTVWEPIIEVIFQVGPENRNIWLFDSCVDLLDALILGRNKDETNNLNIQETVKLSSLVTGKCLLKHHPIKWSPWDLCQLNFFTKMIYILATQGSKATVTPELRRLEGDAALRLFRSLLKAVNTSLKSVSITYDELMQCLNTIMRFLGKLCENLTLEDSCIDDSCLISLQFLEMASKGLEPSMLRSPLYKVTLDLKCIEKLKPADEVRSVIVEGICLDNNVDMASPVVYLSRLYFYVVVHSTLQAPDCESILLSMNGHVKFLLTLGDPLEVLHAFIGLLYKHKVFNCLKIWIVLANCLKDYIDGRRDLLVLNMELDNLGYSVVLYFLSYPFALCSFPHIKVEIHDVIELWELLFVSVSHSFQSEGSRVKSFSEDLCSILNGFFDEIGLAVGSVENQGFLTLYENIILYFLEQLTLSISFKGSKNMDCDGRICSNMKNSMELAARFMKLFLVKKGIDAPAKLSVPSRFLSALIHFVSCLHRMEDIVTLIKEMSTPLLGWLSDMHIFDDNTNKQLQLLWKEILKSLCRSQPSVKFDSSFLKFQDPLLERTLDHPDPSISEPTINFWNSTYGEQIKLDYPQNLVPVLDKLSRNGKINLCRRSHNREDSNTSRQNFRVTATLNRCFKRVEAMENATNGLQYNDKTSFSSKRKRLELTEHQKEVRRAQQGRMMDCSGHGPGIRTYTSVDFSQGNEESQDSQDMGTLI</sequence>
<dbReference type="Gramene" id="OE9A033820T1">
    <property type="protein sequence ID" value="OE9A033820C1"/>
    <property type="gene ID" value="OE9A033820"/>
</dbReference>
<keyword evidence="5" id="KW-0539">Nucleus</keyword>
<gene>
    <name evidence="9" type="ORF">OLEA9_A033820</name>
</gene>
<organism evidence="9 10">
    <name type="scientific">Olea europaea subsp. europaea</name>
    <dbReference type="NCBI Taxonomy" id="158383"/>
    <lineage>
        <taxon>Eukaryota</taxon>
        <taxon>Viridiplantae</taxon>
        <taxon>Streptophyta</taxon>
        <taxon>Embryophyta</taxon>
        <taxon>Tracheophyta</taxon>
        <taxon>Spermatophyta</taxon>
        <taxon>Magnoliopsida</taxon>
        <taxon>eudicotyledons</taxon>
        <taxon>Gunneridae</taxon>
        <taxon>Pentapetalae</taxon>
        <taxon>asterids</taxon>
        <taxon>lamiids</taxon>
        <taxon>Lamiales</taxon>
        <taxon>Oleaceae</taxon>
        <taxon>Oleeae</taxon>
        <taxon>Olea</taxon>
    </lineage>
</organism>
<dbReference type="EMBL" id="CACTIH010003989">
    <property type="protein sequence ID" value="CAA2988392.1"/>
    <property type="molecule type" value="Genomic_DNA"/>
</dbReference>
<dbReference type="GO" id="GO:0000723">
    <property type="term" value="P:telomere maintenance"/>
    <property type="evidence" value="ECO:0007669"/>
    <property type="project" value="TreeGrafter"/>
</dbReference>
<dbReference type="Gene3D" id="1.25.10.10">
    <property type="entry name" value="Leucine-rich Repeat Variant"/>
    <property type="match status" value="1"/>
</dbReference>
<dbReference type="InterPro" id="IPR016024">
    <property type="entry name" value="ARM-type_fold"/>
</dbReference>
<keyword evidence="6" id="KW-0131">Cell cycle</keyword>
<comment type="subcellular location">
    <subcellularLocation>
        <location evidence="2">Chromosome</location>
        <location evidence="2">Telomere</location>
    </subcellularLocation>
    <subcellularLocation>
        <location evidence="1">Nucleus</location>
    </subcellularLocation>
</comment>
<dbReference type="SUPFAM" id="SSF48371">
    <property type="entry name" value="ARM repeat"/>
    <property type="match status" value="1"/>
</dbReference>
<evidence type="ECO:0000256" key="6">
    <source>
        <dbReference type="ARBA" id="ARBA00023306"/>
    </source>
</evidence>
<dbReference type="AlphaFoldDB" id="A0A8S0S8G5"/>
<evidence type="ECO:0000256" key="4">
    <source>
        <dbReference type="ARBA" id="ARBA00022895"/>
    </source>
</evidence>
<proteinExistence type="predicted"/>
<evidence type="ECO:0000256" key="5">
    <source>
        <dbReference type="ARBA" id="ARBA00023242"/>
    </source>
</evidence>
<comment type="caution">
    <text evidence="9">The sequence shown here is derived from an EMBL/GenBank/DDBJ whole genome shotgun (WGS) entry which is preliminary data.</text>
</comment>